<organism evidence="1 2">
    <name type="scientific">Rhodohalobacter mucosus</name>
    <dbReference type="NCBI Taxonomy" id="2079485"/>
    <lineage>
        <taxon>Bacteria</taxon>
        <taxon>Pseudomonadati</taxon>
        <taxon>Balneolota</taxon>
        <taxon>Balneolia</taxon>
        <taxon>Balneolales</taxon>
        <taxon>Balneolaceae</taxon>
        <taxon>Rhodohalobacter</taxon>
    </lineage>
</organism>
<reference evidence="1 2" key="1">
    <citation type="submission" date="2018-05" db="EMBL/GenBank/DDBJ databases">
        <title>Rhodohalobacter halophilus gen. nov., sp. nov., a moderately halophilic member of the family Balneolaceae.</title>
        <authorList>
            <person name="Liu Z.-W."/>
        </authorList>
    </citation>
    <scope>NUCLEOTIDE SEQUENCE [LARGE SCALE GENOMIC DNA]</scope>
    <source>
        <strain evidence="1 2">8A47</strain>
    </source>
</reference>
<comment type="caution">
    <text evidence="1">The sequence shown here is derived from an EMBL/GenBank/DDBJ whole genome shotgun (WGS) entry which is preliminary data.</text>
</comment>
<gene>
    <name evidence="1" type="ORF">DDZ15_11300</name>
</gene>
<accession>A0A316TMF5</accession>
<keyword evidence="2" id="KW-1185">Reference proteome</keyword>
<dbReference type="RefSeq" id="WP_109647219.1">
    <property type="nucleotide sequence ID" value="NZ_QGGB01000008.1"/>
</dbReference>
<name>A0A316TMF5_9BACT</name>
<sequence length="111" mass="12889">MKVFIELWKAKDAWKNLSMAERQDYVAQIGPVMEDLISRGAVIEAWGMNEDETDYKSEYDFYAITKLPNDEMLKEFQSIVESAGWYDYFEQVNLSGSIMSPNEVIAKMLEL</sequence>
<dbReference type="AlphaFoldDB" id="A0A316TMF5"/>
<dbReference type="OrthoDB" id="670883at2"/>
<dbReference type="Proteomes" id="UP000245533">
    <property type="component" value="Unassembled WGS sequence"/>
</dbReference>
<evidence type="ECO:0000313" key="2">
    <source>
        <dbReference type="Proteomes" id="UP000245533"/>
    </source>
</evidence>
<dbReference type="EMBL" id="QGGB01000008">
    <property type="protein sequence ID" value="PWN05777.1"/>
    <property type="molecule type" value="Genomic_DNA"/>
</dbReference>
<evidence type="ECO:0000313" key="1">
    <source>
        <dbReference type="EMBL" id="PWN05777.1"/>
    </source>
</evidence>
<proteinExistence type="predicted"/>
<dbReference type="Pfam" id="PF20321">
    <property type="entry name" value="DUF6616"/>
    <property type="match status" value="1"/>
</dbReference>
<protein>
    <submittedName>
        <fullName evidence="1">Uncharacterized protein</fullName>
    </submittedName>
</protein>
<dbReference type="InterPro" id="IPR046724">
    <property type="entry name" value="DUF6616"/>
</dbReference>